<protein>
    <recommendedName>
        <fullName evidence="3">3-phosphoshikimate 1-carboxyvinyltransferase</fullName>
        <ecNumber evidence="3">2.5.1.19</ecNumber>
    </recommendedName>
    <alternativeName>
        <fullName evidence="7">5-enolpyruvylshikimate-3-phosphate synthase</fullName>
    </alternativeName>
</protein>
<comment type="similarity">
    <text evidence="2">Belongs to the EPSP synthase family.</text>
</comment>
<evidence type="ECO:0000256" key="4">
    <source>
        <dbReference type="ARBA" id="ARBA00022605"/>
    </source>
</evidence>
<comment type="caution">
    <text evidence="10">The sequence shown here is derived from an EMBL/GenBank/DDBJ whole genome shotgun (WGS) entry which is preliminary data.</text>
</comment>
<dbReference type="GO" id="GO:0008652">
    <property type="term" value="P:amino acid biosynthetic process"/>
    <property type="evidence" value="ECO:0007669"/>
    <property type="project" value="UniProtKB-KW"/>
</dbReference>
<dbReference type="PIRSF" id="PIRSF000505">
    <property type="entry name" value="EPSPS"/>
    <property type="match status" value="1"/>
</dbReference>
<dbReference type="InterPro" id="IPR036968">
    <property type="entry name" value="Enolpyruvate_Tfrase_sf"/>
</dbReference>
<evidence type="ECO:0000256" key="8">
    <source>
        <dbReference type="ARBA" id="ARBA00044633"/>
    </source>
</evidence>
<gene>
    <name evidence="10" type="ORF">C7448_10232</name>
</gene>
<keyword evidence="4" id="KW-0028">Amino-acid biosynthesis</keyword>
<name>A0A3E0I703_9FLAO</name>
<dbReference type="GO" id="GO:0009073">
    <property type="term" value="P:aromatic amino acid family biosynthetic process"/>
    <property type="evidence" value="ECO:0007669"/>
    <property type="project" value="UniProtKB-KW"/>
</dbReference>
<evidence type="ECO:0000259" key="9">
    <source>
        <dbReference type="Pfam" id="PF00275"/>
    </source>
</evidence>
<evidence type="ECO:0000256" key="6">
    <source>
        <dbReference type="ARBA" id="ARBA00023141"/>
    </source>
</evidence>
<dbReference type="SUPFAM" id="SSF55205">
    <property type="entry name" value="EPT/RTPC-like"/>
    <property type="match status" value="1"/>
</dbReference>
<reference evidence="10 11" key="1">
    <citation type="submission" date="2018-08" db="EMBL/GenBank/DDBJ databases">
        <title>Genomic Encyclopedia of Type Strains, Phase IV (KMG-IV): sequencing the most valuable type-strain genomes for metagenomic binning, comparative biology and taxonomic classification.</title>
        <authorList>
            <person name="Goeker M."/>
        </authorList>
    </citation>
    <scope>NUCLEOTIDE SEQUENCE [LARGE SCALE GENOMIC DNA]</scope>
    <source>
        <strain evidence="10 11">DSM 18841</strain>
    </source>
</reference>
<dbReference type="InterPro" id="IPR001986">
    <property type="entry name" value="Enolpyruvate_Tfrase_dom"/>
</dbReference>
<comment type="pathway">
    <text evidence="1">Metabolic intermediate biosynthesis; chorismate biosynthesis; chorismate from D-erythrose 4-phosphate and phosphoenolpyruvate: step 6/7.</text>
</comment>
<sequence length="409" mass="45518">MDLKLNTELFNSENHIIISGSKSESNRLLILQQLYPDLQIENLSDSDDTHHLQEALSSDVTIADIGHAGTAMRFLTAFFATQEGVVKILQGSERMHNRPIQILVDALRDLGADIEYVKKEGYPPLKILGKRLTKDKVSINGNVSSQYISALLLIAPSLENGLEIELVGEVTSIPYINMTLQLLHQLKIETEFKGQIIKIKPKPTVKKQAIVVESDWSSASYFYSIVALSKIGASVKLSAYKKDSLQGDSCLSEIYKHFGVVTTFEENSILLTKEREHNSVVLNQDLKNAPDIAQTIAVTCFGLGVACDLSGLHTLKIKETDRLEALREELTKLGAEILVTNESLHLKTSSKIKENIQIATYNDHRMAMAFAPLALKVPIEILEAEVVTKSYRNFWKDMLSIGIQNVTIK</sequence>
<keyword evidence="6" id="KW-0057">Aromatic amino acid biosynthesis</keyword>
<dbReference type="InterPro" id="IPR013792">
    <property type="entry name" value="RNA3'P_cycl/enolpyr_Trfase_a/b"/>
</dbReference>
<dbReference type="InterPro" id="IPR023193">
    <property type="entry name" value="EPSP_synthase_CS"/>
</dbReference>
<keyword evidence="5 10" id="KW-0808">Transferase</keyword>
<dbReference type="AlphaFoldDB" id="A0A3E0I703"/>
<accession>A0A3E0I703</accession>
<dbReference type="PANTHER" id="PTHR21090:SF5">
    <property type="entry name" value="PENTAFUNCTIONAL AROM POLYPEPTIDE"/>
    <property type="match status" value="1"/>
</dbReference>
<evidence type="ECO:0000256" key="2">
    <source>
        <dbReference type="ARBA" id="ARBA00009948"/>
    </source>
</evidence>
<proteinExistence type="inferred from homology"/>
<keyword evidence="11" id="KW-1185">Reference proteome</keyword>
<dbReference type="UniPathway" id="UPA00053">
    <property type="reaction ID" value="UER00089"/>
</dbReference>
<dbReference type="Pfam" id="PF00275">
    <property type="entry name" value="EPSP_synthase"/>
    <property type="match status" value="1"/>
</dbReference>
<dbReference type="EMBL" id="QUNS01000002">
    <property type="protein sequence ID" value="REH54512.1"/>
    <property type="molecule type" value="Genomic_DNA"/>
</dbReference>
<comment type="catalytic activity">
    <reaction evidence="8">
        <text>3-phosphoshikimate + phosphoenolpyruvate = 5-O-(1-carboxyvinyl)-3-phosphoshikimate + phosphate</text>
        <dbReference type="Rhea" id="RHEA:21256"/>
        <dbReference type="ChEBI" id="CHEBI:43474"/>
        <dbReference type="ChEBI" id="CHEBI:57701"/>
        <dbReference type="ChEBI" id="CHEBI:58702"/>
        <dbReference type="ChEBI" id="CHEBI:145989"/>
        <dbReference type="EC" id="2.5.1.19"/>
    </reaction>
    <physiologicalReaction direction="left-to-right" evidence="8">
        <dbReference type="Rhea" id="RHEA:21257"/>
    </physiologicalReaction>
</comment>
<dbReference type="PROSITE" id="PS00885">
    <property type="entry name" value="EPSP_SYNTHASE_2"/>
    <property type="match status" value="1"/>
</dbReference>
<dbReference type="EC" id="2.5.1.19" evidence="3"/>
<evidence type="ECO:0000313" key="11">
    <source>
        <dbReference type="Proteomes" id="UP000256884"/>
    </source>
</evidence>
<dbReference type="GO" id="GO:0009423">
    <property type="term" value="P:chorismate biosynthetic process"/>
    <property type="evidence" value="ECO:0007669"/>
    <property type="project" value="UniProtKB-UniPathway"/>
</dbReference>
<dbReference type="Gene3D" id="3.65.10.10">
    <property type="entry name" value="Enolpyruvate transferase domain"/>
    <property type="match status" value="2"/>
</dbReference>
<evidence type="ECO:0000256" key="5">
    <source>
        <dbReference type="ARBA" id="ARBA00022679"/>
    </source>
</evidence>
<evidence type="ECO:0000313" key="10">
    <source>
        <dbReference type="EMBL" id="REH54512.1"/>
    </source>
</evidence>
<evidence type="ECO:0000256" key="7">
    <source>
        <dbReference type="ARBA" id="ARBA00030046"/>
    </source>
</evidence>
<dbReference type="GO" id="GO:0003866">
    <property type="term" value="F:3-phosphoshikimate 1-carboxyvinyltransferase activity"/>
    <property type="evidence" value="ECO:0007669"/>
    <property type="project" value="UniProtKB-EC"/>
</dbReference>
<evidence type="ECO:0000256" key="3">
    <source>
        <dbReference type="ARBA" id="ARBA00012450"/>
    </source>
</evidence>
<dbReference type="InterPro" id="IPR006264">
    <property type="entry name" value="EPSP_synthase"/>
</dbReference>
<organism evidence="10 11">
    <name type="scientific">Tenacibaculum gallaicum</name>
    <dbReference type="NCBI Taxonomy" id="561505"/>
    <lineage>
        <taxon>Bacteria</taxon>
        <taxon>Pseudomonadati</taxon>
        <taxon>Bacteroidota</taxon>
        <taxon>Flavobacteriia</taxon>
        <taxon>Flavobacteriales</taxon>
        <taxon>Flavobacteriaceae</taxon>
        <taxon>Tenacibaculum</taxon>
    </lineage>
</organism>
<dbReference type="RefSeq" id="WP_115900169.1">
    <property type="nucleotide sequence ID" value="NZ_QUNS01000002.1"/>
</dbReference>
<dbReference type="PANTHER" id="PTHR21090">
    <property type="entry name" value="AROM/DEHYDROQUINATE SYNTHASE"/>
    <property type="match status" value="1"/>
</dbReference>
<dbReference type="OrthoDB" id="9809920at2"/>
<dbReference type="Proteomes" id="UP000256884">
    <property type="component" value="Unassembled WGS sequence"/>
</dbReference>
<evidence type="ECO:0000256" key="1">
    <source>
        <dbReference type="ARBA" id="ARBA00004811"/>
    </source>
</evidence>
<feature type="domain" description="Enolpyruvate transferase" evidence="9">
    <location>
        <begin position="61"/>
        <end position="398"/>
    </location>
</feature>